<protein>
    <submittedName>
        <fullName evidence="3">P-loop containing nucleoside triphosphate hydrolase protein</fullName>
    </submittedName>
</protein>
<dbReference type="SMART" id="SM00382">
    <property type="entry name" value="AAA"/>
    <property type="match status" value="1"/>
</dbReference>
<sequence>MKLYRHDCPYGYCPSRWSKFGDNDEEQAALEQCVSNEPIVHRHSLDDKKWITESFTVHSPAMRAHLRMALAKYQDFDLDLEDWTFKPPYKPIVHRWDRLNALAENLGDPDSKNAIDQLLAFLQPILAPAVKALAQTKETGKIVFDDVWQIFPPGELAVTTFFAVESVCRVEKYEKVEPLGQLPYWVISLEYIDWNGEHCGYTTTKVVIKSFKGPRHVISLPVHPLCFRDTAADIRSGMVERGRKFERLRGYHFRTCVGTMILLETKQAEERPVAGRVIIDSYAYYHTKNMVKPDLRPLASAREDAAKAPASSDDEEIVDTSDSDVPDGPEMTARKLNMAMARQEFFEDLTDDECLLATPWVRGLNLKTKQWARFLVDDLSPIIWNDAAFDHLVHPGNAKELAWSFVENKALAANTFDDFVQDKGRGLIILMFGPPGVGKTYTAEAVAERSRVPLYSMSAGTLGTKPKFVEAALDRALDLCKLWNAMLLLDEADVFLGARTTTDLARNELVAVFLTKLEYYQGICFLTTNRMSSIDHAFQSRVDLFLPYQDLTAATRRRVWEGFIDRAGRDKFAVSAADLDKLAEVKLNGREIKNLVKSANLLSLKSGDKIGMARLTMLANNRIEALDALDGM</sequence>
<evidence type="ECO:0000313" key="4">
    <source>
        <dbReference type="Proteomes" id="UP001174694"/>
    </source>
</evidence>
<dbReference type="PANTHER" id="PTHR46411:SF3">
    <property type="entry name" value="AAA+ ATPASE DOMAIN-CONTAINING PROTEIN"/>
    <property type="match status" value="1"/>
</dbReference>
<proteinExistence type="predicted"/>
<dbReference type="InterPro" id="IPR003593">
    <property type="entry name" value="AAA+_ATPase"/>
</dbReference>
<dbReference type="SUPFAM" id="SSF52540">
    <property type="entry name" value="P-loop containing nucleoside triphosphate hydrolases"/>
    <property type="match status" value="1"/>
</dbReference>
<feature type="compositionally biased region" description="Acidic residues" evidence="1">
    <location>
        <begin position="312"/>
        <end position="327"/>
    </location>
</feature>
<organism evidence="3 4">
    <name type="scientific">Pleurostoma richardsiae</name>
    <dbReference type="NCBI Taxonomy" id="41990"/>
    <lineage>
        <taxon>Eukaryota</taxon>
        <taxon>Fungi</taxon>
        <taxon>Dikarya</taxon>
        <taxon>Ascomycota</taxon>
        <taxon>Pezizomycotina</taxon>
        <taxon>Sordariomycetes</taxon>
        <taxon>Sordariomycetidae</taxon>
        <taxon>Calosphaeriales</taxon>
        <taxon>Pleurostomataceae</taxon>
        <taxon>Pleurostoma</taxon>
    </lineage>
</organism>
<dbReference type="EMBL" id="JANBVO010000017">
    <property type="protein sequence ID" value="KAJ9144054.1"/>
    <property type="molecule type" value="Genomic_DNA"/>
</dbReference>
<dbReference type="AlphaFoldDB" id="A0AA38RQG1"/>
<dbReference type="Pfam" id="PF00004">
    <property type="entry name" value="AAA"/>
    <property type="match status" value="1"/>
</dbReference>
<evidence type="ECO:0000259" key="2">
    <source>
        <dbReference type="SMART" id="SM00382"/>
    </source>
</evidence>
<accession>A0AA38RQG1</accession>
<reference evidence="3" key="1">
    <citation type="submission" date="2022-07" db="EMBL/GenBank/DDBJ databases">
        <title>Fungi with potential for degradation of polypropylene.</title>
        <authorList>
            <person name="Gostincar C."/>
        </authorList>
    </citation>
    <scope>NUCLEOTIDE SEQUENCE</scope>
    <source>
        <strain evidence="3">EXF-13308</strain>
    </source>
</reference>
<dbReference type="Pfam" id="PF22942">
    <property type="entry name" value="DUF7025"/>
    <property type="match status" value="1"/>
</dbReference>
<keyword evidence="4" id="KW-1185">Reference proteome</keyword>
<gene>
    <name evidence="3" type="ORF">NKR23_g6064</name>
</gene>
<dbReference type="Proteomes" id="UP001174694">
    <property type="component" value="Unassembled WGS sequence"/>
</dbReference>
<comment type="caution">
    <text evidence="3">The sequence shown here is derived from an EMBL/GenBank/DDBJ whole genome shotgun (WGS) entry which is preliminary data.</text>
</comment>
<feature type="region of interest" description="Disordered" evidence="1">
    <location>
        <begin position="301"/>
        <end position="328"/>
    </location>
</feature>
<dbReference type="Gene3D" id="3.40.50.300">
    <property type="entry name" value="P-loop containing nucleotide triphosphate hydrolases"/>
    <property type="match status" value="1"/>
</dbReference>
<dbReference type="PANTHER" id="PTHR46411">
    <property type="entry name" value="FAMILY ATPASE, PUTATIVE-RELATED"/>
    <property type="match status" value="1"/>
</dbReference>
<dbReference type="InterPro" id="IPR003959">
    <property type="entry name" value="ATPase_AAA_core"/>
</dbReference>
<evidence type="ECO:0000256" key="1">
    <source>
        <dbReference type="SAM" id="MobiDB-lite"/>
    </source>
</evidence>
<dbReference type="CDD" id="cd19481">
    <property type="entry name" value="RecA-like_protease"/>
    <property type="match status" value="1"/>
</dbReference>
<name>A0AA38RQG1_9PEZI</name>
<keyword evidence="3" id="KW-0378">Hydrolase</keyword>
<evidence type="ECO:0000313" key="3">
    <source>
        <dbReference type="EMBL" id="KAJ9144054.1"/>
    </source>
</evidence>
<dbReference type="GO" id="GO:0005524">
    <property type="term" value="F:ATP binding"/>
    <property type="evidence" value="ECO:0007669"/>
    <property type="project" value="InterPro"/>
</dbReference>
<dbReference type="InterPro" id="IPR054289">
    <property type="entry name" value="DUF7025"/>
</dbReference>
<dbReference type="InterPro" id="IPR027417">
    <property type="entry name" value="P-loop_NTPase"/>
</dbReference>
<feature type="domain" description="AAA+ ATPase" evidence="2">
    <location>
        <begin position="425"/>
        <end position="552"/>
    </location>
</feature>
<dbReference type="GO" id="GO:0016887">
    <property type="term" value="F:ATP hydrolysis activity"/>
    <property type="evidence" value="ECO:0007669"/>
    <property type="project" value="InterPro"/>
</dbReference>